<evidence type="ECO:0000313" key="3">
    <source>
        <dbReference type="Proteomes" id="UP000274073"/>
    </source>
</evidence>
<dbReference type="Proteomes" id="UP000281741">
    <property type="component" value="Chromosome"/>
</dbReference>
<organism evidence="1 3">
    <name type="scientific">Chryseobacterium shandongense</name>
    <dbReference type="NCBI Taxonomy" id="1493872"/>
    <lineage>
        <taxon>Bacteria</taxon>
        <taxon>Pseudomonadati</taxon>
        <taxon>Bacteroidota</taxon>
        <taxon>Flavobacteriia</taxon>
        <taxon>Flavobacteriales</taxon>
        <taxon>Weeksellaceae</taxon>
        <taxon>Chryseobacterium group</taxon>
        <taxon>Chryseobacterium</taxon>
    </lineage>
</organism>
<dbReference type="EMBL" id="CP033912">
    <property type="protein sequence ID" value="AZA97230.1"/>
    <property type="molecule type" value="Genomic_DNA"/>
</dbReference>
<gene>
    <name evidence="1" type="ORF">EG349_18885</name>
    <name evidence="2" type="ORF">EG353_17595</name>
</gene>
<reference evidence="3 4" key="1">
    <citation type="submission" date="2018-11" db="EMBL/GenBank/DDBJ databases">
        <title>Proposal to divide the Flavobacteriaceae and reorganize its genera based on Amino Acid Identity values calculated from whole genome sequences.</title>
        <authorList>
            <person name="Nicholson A.C."/>
            <person name="Gulvik C.A."/>
            <person name="Whitney A.M."/>
            <person name="Humrighouse B.W."/>
            <person name="Bell M."/>
            <person name="Holmes B."/>
            <person name="Steigerwalt A.G."/>
            <person name="Villarma A."/>
            <person name="Sheth M."/>
            <person name="Batra D."/>
            <person name="Pryor J."/>
            <person name="Bernardet J.-F."/>
            <person name="Hugo C."/>
            <person name="Kampfer P."/>
            <person name="Newman J."/>
            <person name="McQuiston J.R."/>
        </authorList>
    </citation>
    <scope>NUCLEOTIDE SEQUENCE [LARGE SCALE GENOMIC DNA]</scope>
    <source>
        <strain evidence="1 3">G0207</strain>
        <strain evidence="2 4">H5143</strain>
    </source>
</reference>
<evidence type="ECO:0000313" key="1">
    <source>
        <dbReference type="EMBL" id="AZA88689.1"/>
    </source>
</evidence>
<keyword evidence="4" id="KW-1185">Reference proteome</keyword>
<evidence type="ECO:0000313" key="4">
    <source>
        <dbReference type="Proteomes" id="UP000281741"/>
    </source>
</evidence>
<dbReference type="EMBL" id="CP033915">
    <property type="protein sequence ID" value="AZA88689.1"/>
    <property type="molecule type" value="Genomic_DNA"/>
</dbReference>
<evidence type="ECO:0000313" key="2">
    <source>
        <dbReference type="EMBL" id="AZA97230.1"/>
    </source>
</evidence>
<dbReference type="RefSeq" id="WP_123855352.1">
    <property type="nucleotide sequence ID" value="NZ_CP033912.1"/>
</dbReference>
<dbReference type="Proteomes" id="UP000274073">
    <property type="component" value="Chromosome"/>
</dbReference>
<sequence>MTQQEIANEIMNEFARTNSKPNHVIQQRWFTQVLSRKLNPKERELINPAIQDLINTGLATSEDRHGWCLVLTEQGFEEIYPIDETRTINEIARKIIKHFSETNSQVNHTVDSKWINFNLRKGLNPKEDALVDTAIQKLVSDGFITIEDRHGWCMVLTQKGFDTLY</sequence>
<accession>A0AAD0YHV6</accession>
<dbReference type="AlphaFoldDB" id="A0AAD0YHV6"/>
<protein>
    <submittedName>
        <fullName evidence="1">Uncharacterized protein</fullName>
    </submittedName>
</protein>
<proteinExistence type="predicted"/>
<name>A0AAD0YHV6_9FLAO</name>